<sequence length="364" mass="40057">MSTLTMPAPHQHTGFHREFAWQEARSAEPAFPELQLRVQHDGAARTPSSTTSPVAGPAGAMTPPEYVHSPNCSSKRRRLSFEDDREVPSVPLDPAACTRILAFINQDEPVSAEWSTTLDANPSTYGGAGADGSTPDSPEPATQSGDEYMHEPMRPRVGHPSGPSMEAPAPVYRAPSYSYGGYHPSRVQSLSVGSIHPFDRAPFSAAAYGHHFQDTFMRMGDYGMGMGGDNKQRKRRGNLPKETTDKLRAWFVAHLHHPYPTEDEKQSLMRQTGLQMNQISNWFINARRRQLPTMINNARAESDAMSGRGGDGKVLPSTERADYDHGAKHNSVPLSDGEASNFDDVELDGMTRRRGSSHFKRGSI</sequence>
<evidence type="ECO:0000256" key="2">
    <source>
        <dbReference type="ARBA" id="ARBA00023155"/>
    </source>
</evidence>
<keyword evidence="2 4" id="KW-0371">Homeobox</keyword>
<dbReference type="GeneID" id="92040988"/>
<dbReference type="SUPFAM" id="SSF46689">
    <property type="entry name" value="Homeodomain-like"/>
    <property type="match status" value="1"/>
</dbReference>
<dbReference type="Proteomes" id="UP001433268">
    <property type="component" value="Unassembled WGS sequence"/>
</dbReference>
<keyword evidence="3 4" id="KW-0539">Nucleus</keyword>
<feature type="compositionally biased region" description="Basic residues" evidence="5">
    <location>
        <begin position="352"/>
        <end position="364"/>
    </location>
</feature>
<dbReference type="Pfam" id="PF05920">
    <property type="entry name" value="Homeobox_KN"/>
    <property type="match status" value="1"/>
</dbReference>
<reference evidence="7 8" key="1">
    <citation type="submission" date="2023-01" db="EMBL/GenBank/DDBJ databases">
        <title>Analysis of 21 Apiospora genomes using comparative genomics revels a genus with tremendous synthesis potential of carbohydrate active enzymes and secondary metabolites.</title>
        <authorList>
            <person name="Sorensen T."/>
        </authorList>
    </citation>
    <scope>NUCLEOTIDE SEQUENCE [LARGE SCALE GENOMIC DNA]</scope>
    <source>
        <strain evidence="7 8">CBS 114990</strain>
    </source>
</reference>
<evidence type="ECO:0000313" key="7">
    <source>
        <dbReference type="EMBL" id="KAK8088652.1"/>
    </source>
</evidence>
<dbReference type="InterPro" id="IPR008422">
    <property type="entry name" value="KN_HD"/>
</dbReference>
<feature type="DNA-binding region" description="Homeobox" evidence="4">
    <location>
        <begin position="232"/>
        <end position="294"/>
    </location>
</feature>
<dbReference type="GO" id="GO:0003677">
    <property type="term" value="F:DNA binding"/>
    <property type="evidence" value="ECO:0007669"/>
    <property type="project" value="UniProtKB-KW"/>
</dbReference>
<dbReference type="InterPro" id="IPR001356">
    <property type="entry name" value="HD"/>
</dbReference>
<dbReference type="CDD" id="cd00086">
    <property type="entry name" value="homeodomain"/>
    <property type="match status" value="1"/>
</dbReference>
<comment type="subcellular location">
    <subcellularLocation>
        <location evidence="4">Nucleus</location>
    </subcellularLocation>
</comment>
<protein>
    <submittedName>
        <fullName evidence="7">Homeobox domain-containing protein</fullName>
    </submittedName>
</protein>
<comment type="caution">
    <text evidence="7">The sequence shown here is derived from an EMBL/GenBank/DDBJ whole genome shotgun (WGS) entry which is preliminary data.</text>
</comment>
<dbReference type="InterPro" id="IPR050224">
    <property type="entry name" value="TALE_homeobox"/>
</dbReference>
<evidence type="ECO:0000256" key="1">
    <source>
        <dbReference type="ARBA" id="ARBA00023125"/>
    </source>
</evidence>
<dbReference type="PROSITE" id="PS50071">
    <property type="entry name" value="HOMEOBOX_2"/>
    <property type="match status" value="1"/>
</dbReference>
<dbReference type="RefSeq" id="XP_066671546.1">
    <property type="nucleotide sequence ID" value="XM_066807928.1"/>
</dbReference>
<proteinExistence type="predicted"/>
<keyword evidence="1 4" id="KW-0238">DNA-binding</keyword>
<accession>A0ABR1WZX3</accession>
<dbReference type="EMBL" id="JAQQWN010000004">
    <property type="protein sequence ID" value="KAK8088652.1"/>
    <property type="molecule type" value="Genomic_DNA"/>
</dbReference>
<evidence type="ECO:0000256" key="3">
    <source>
        <dbReference type="ARBA" id="ARBA00023242"/>
    </source>
</evidence>
<organism evidence="7 8">
    <name type="scientific">Apiospora hydei</name>
    <dbReference type="NCBI Taxonomy" id="1337664"/>
    <lineage>
        <taxon>Eukaryota</taxon>
        <taxon>Fungi</taxon>
        <taxon>Dikarya</taxon>
        <taxon>Ascomycota</taxon>
        <taxon>Pezizomycotina</taxon>
        <taxon>Sordariomycetes</taxon>
        <taxon>Xylariomycetidae</taxon>
        <taxon>Amphisphaeriales</taxon>
        <taxon>Apiosporaceae</taxon>
        <taxon>Apiospora</taxon>
    </lineage>
</organism>
<name>A0ABR1WZX3_9PEZI</name>
<feature type="domain" description="Homeobox" evidence="6">
    <location>
        <begin position="230"/>
        <end position="293"/>
    </location>
</feature>
<gene>
    <name evidence="7" type="ORF">PG997_003613</name>
</gene>
<feature type="compositionally biased region" description="Polar residues" evidence="5">
    <location>
        <begin position="134"/>
        <end position="145"/>
    </location>
</feature>
<keyword evidence="8" id="KW-1185">Reference proteome</keyword>
<feature type="region of interest" description="Disordered" evidence="5">
    <location>
        <begin position="299"/>
        <end position="364"/>
    </location>
</feature>
<evidence type="ECO:0000256" key="5">
    <source>
        <dbReference type="SAM" id="MobiDB-lite"/>
    </source>
</evidence>
<dbReference type="SMART" id="SM00389">
    <property type="entry name" value="HOX"/>
    <property type="match status" value="1"/>
</dbReference>
<evidence type="ECO:0000256" key="4">
    <source>
        <dbReference type="PROSITE-ProRule" id="PRU00108"/>
    </source>
</evidence>
<dbReference type="Gene3D" id="1.10.10.60">
    <property type="entry name" value="Homeodomain-like"/>
    <property type="match status" value="1"/>
</dbReference>
<evidence type="ECO:0000313" key="8">
    <source>
        <dbReference type="Proteomes" id="UP001433268"/>
    </source>
</evidence>
<feature type="region of interest" description="Disordered" evidence="5">
    <location>
        <begin position="41"/>
        <end position="86"/>
    </location>
</feature>
<feature type="region of interest" description="Disordered" evidence="5">
    <location>
        <begin position="117"/>
        <end position="164"/>
    </location>
</feature>
<dbReference type="PANTHER" id="PTHR11850">
    <property type="entry name" value="HOMEOBOX PROTEIN TRANSCRIPTION FACTORS"/>
    <property type="match status" value="1"/>
</dbReference>
<dbReference type="InterPro" id="IPR009057">
    <property type="entry name" value="Homeodomain-like_sf"/>
</dbReference>
<evidence type="ECO:0000259" key="6">
    <source>
        <dbReference type="PROSITE" id="PS50071"/>
    </source>
</evidence>